<protein>
    <submittedName>
        <fullName evidence="2 3">Uncharacterized protein</fullName>
    </submittedName>
</protein>
<feature type="region of interest" description="Disordered" evidence="1">
    <location>
        <begin position="114"/>
        <end position="135"/>
    </location>
</feature>
<accession>J3P7Y8</accession>
<dbReference type="GeneID" id="20350085"/>
<evidence type="ECO:0000313" key="4">
    <source>
        <dbReference type="Proteomes" id="UP000006039"/>
    </source>
</evidence>
<organism evidence="2">
    <name type="scientific">Gaeumannomyces tritici (strain R3-111a-1)</name>
    <name type="common">Wheat and barley take-all root rot fungus</name>
    <name type="synonym">Gaeumannomyces graminis var. tritici</name>
    <dbReference type="NCBI Taxonomy" id="644352"/>
    <lineage>
        <taxon>Eukaryota</taxon>
        <taxon>Fungi</taxon>
        <taxon>Dikarya</taxon>
        <taxon>Ascomycota</taxon>
        <taxon>Pezizomycotina</taxon>
        <taxon>Sordariomycetes</taxon>
        <taxon>Sordariomycetidae</taxon>
        <taxon>Magnaporthales</taxon>
        <taxon>Magnaporthaceae</taxon>
        <taxon>Gaeumannomyces</taxon>
    </lineage>
</organism>
<reference evidence="4" key="1">
    <citation type="submission" date="2010-07" db="EMBL/GenBank/DDBJ databases">
        <title>The genome sequence of Gaeumannomyces graminis var. tritici strain R3-111a-1.</title>
        <authorList>
            <consortium name="The Broad Institute Genome Sequencing Platform"/>
            <person name="Ma L.-J."/>
            <person name="Dead R."/>
            <person name="Young S."/>
            <person name="Zeng Q."/>
            <person name="Koehrsen M."/>
            <person name="Alvarado L."/>
            <person name="Berlin A."/>
            <person name="Chapman S.B."/>
            <person name="Chen Z."/>
            <person name="Freedman E."/>
            <person name="Gellesch M."/>
            <person name="Goldberg J."/>
            <person name="Griggs A."/>
            <person name="Gujja S."/>
            <person name="Heilman E.R."/>
            <person name="Heiman D."/>
            <person name="Hepburn T."/>
            <person name="Howarth C."/>
            <person name="Jen D."/>
            <person name="Larson L."/>
            <person name="Mehta T."/>
            <person name="Neiman D."/>
            <person name="Pearson M."/>
            <person name="Roberts A."/>
            <person name="Saif S."/>
            <person name="Shea T."/>
            <person name="Shenoy N."/>
            <person name="Sisk P."/>
            <person name="Stolte C."/>
            <person name="Sykes S."/>
            <person name="Walk T."/>
            <person name="White J."/>
            <person name="Yandava C."/>
            <person name="Haas B."/>
            <person name="Nusbaum C."/>
            <person name="Birren B."/>
        </authorList>
    </citation>
    <scope>NUCLEOTIDE SEQUENCE [LARGE SCALE GENOMIC DNA]</scope>
    <source>
        <strain evidence="4">R3-111a-1</strain>
    </source>
</reference>
<reference evidence="2" key="3">
    <citation type="submission" date="2010-09" db="EMBL/GenBank/DDBJ databases">
        <title>Annotation of Gaeumannomyces graminis var. tritici R3-111a-1.</title>
        <authorList>
            <consortium name="The Broad Institute Genome Sequencing Platform"/>
            <person name="Ma L.-J."/>
            <person name="Dead R."/>
            <person name="Young S.K."/>
            <person name="Zeng Q."/>
            <person name="Gargeya S."/>
            <person name="Fitzgerald M."/>
            <person name="Haas B."/>
            <person name="Abouelleil A."/>
            <person name="Alvarado L."/>
            <person name="Arachchi H.M."/>
            <person name="Berlin A."/>
            <person name="Brown A."/>
            <person name="Chapman S.B."/>
            <person name="Chen Z."/>
            <person name="Dunbar C."/>
            <person name="Freedman E."/>
            <person name="Gearin G."/>
            <person name="Gellesch M."/>
            <person name="Goldberg J."/>
            <person name="Griggs A."/>
            <person name="Gujja S."/>
            <person name="Heiman D."/>
            <person name="Howarth C."/>
            <person name="Larson L."/>
            <person name="Lui A."/>
            <person name="MacDonald P.J.P."/>
            <person name="Mehta T."/>
            <person name="Montmayeur A."/>
            <person name="Murphy C."/>
            <person name="Neiman D."/>
            <person name="Pearson M."/>
            <person name="Priest M."/>
            <person name="Roberts A."/>
            <person name="Saif S."/>
            <person name="Shea T."/>
            <person name="Shenoy N."/>
            <person name="Sisk P."/>
            <person name="Stolte C."/>
            <person name="Sykes S."/>
            <person name="Yandava C."/>
            <person name="Wortman J."/>
            <person name="Nusbaum C."/>
            <person name="Birren B."/>
        </authorList>
    </citation>
    <scope>NUCLEOTIDE SEQUENCE</scope>
    <source>
        <strain evidence="2">R3-111a-1</strain>
    </source>
</reference>
<dbReference type="RefSeq" id="XP_009225745.1">
    <property type="nucleotide sequence ID" value="XM_009227481.1"/>
</dbReference>
<dbReference type="EnsemblFungi" id="EJT72771">
    <property type="protein sequence ID" value="EJT72771"/>
    <property type="gene ID" value="GGTG_09627"/>
</dbReference>
<keyword evidence="4" id="KW-1185">Reference proteome</keyword>
<evidence type="ECO:0000256" key="1">
    <source>
        <dbReference type="SAM" id="MobiDB-lite"/>
    </source>
</evidence>
<dbReference type="AlphaFoldDB" id="J3P7Y8"/>
<reference evidence="3" key="4">
    <citation type="journal article" date="2015" name="G3 (Bethesda)">
        <title>Genome sequences of three phytopathogenic species of the Magnaporthaceae family of fungi.</title>
        <authorList>
            <person name="Okagaki L.H."/>
            <person name="Nunes C.C."/>
            <person name="Sailsbery J."/>
            <person name="Clay B."/>
            <person name="Brown D."/>
            <person name="John T."/>
            <person name="Oh Y."/>
            <person name="Young N."/>
            <person name="Fitzgerald M."/>
            <person name="Haas B.J."/>
            <person name="Zeng Q."/>
            <person name="Young S."/>
            <person name="Adiconis X."/>
            <person name="Fan L."/>
            <person name="Levin J.Z."/>
            <person name="Mitchell T.K."/>
            <person name="Okubara P.A."/>
            <person name="Farman M.L."/>
            <person name="Kohn L.M."/>
            <person name="Birren B."/>
            <person name="Ma L.-J."/>
            <person name="Dean R.A."/>
        </authorList>
    </citation>
    <scope>NUCLEOTIDE SEQUENCE</scope>
    <source>
        <strain evidence="3">R3-111a-1</strain>
    </source>
</reference>
<dbReference type="HOGENOM" id="CLU_1885910_0_0_1"/>
<name>J3P7Y8_GAET3</name>
<reference evidence="3" key="5">
    <citation type="submission" date="2018-04" db="UniProtKB">
        <authorList>
            <consortium name="EnsemblFungi"/>
        </authorList>
    </citation>
    <scope>IDENTIFICATION</scope>
    <source>
        <strain evidence="3">R3-111a-1</strain>
    </source>
</reference>
<feature type="compositionally biased region" description="Basic and acidic residues" evidence="1">
    <location>
        <begin position="15"/>
        <end position="25"/>
    </location>
</feature>
<dbReference type="EMBL" id="GL385399">
    <property type="protein sequence ID" value="EJT72771.1"/>
    <property type="molecule type" value="Genomic_DNA"/>
</dbReference>
<sequence>MPPWWEDESFGNGERINERQWRPPRSECLPYSPEPPDGSCARPPTCQPRSAGSGDAKLDCGTTTCISGNIHGEHTPWPPAEAAHSFRSVILRWTRNLVGVSAAGIDLTAGTGTKHGGITGDRSAAPRHMFPARQP</sequence>
<dbReference type="VEuPathDB" id="FungiDB:GGTG_09627"/>
<evidence type="ECO:0000313" key="2">
    <source>
        <dbReference type="EMBL" id="EJT72771.1"/>
    </source>
</evidence>
<reference evidence="2" key="2">
    <citation type="submission" date="2010-07" db="EMBL/GenBank/DDBJ databases">
        <authorList>
            <consortium name="The Broad Institute Genome Sequencing Platform"/>
            <consortium name="Broad Institute Genome Sequencing Center for Infectious Disease"/>
            <person name="Ma L.-J."/>
            <person name="Dead R."/>
            <person name="Young S."/>
            <person name="Zeng Q."/>
            <person name="Koehrsen M."/>
            <person name="Alvarado L."/>
            <person name="Berlin A."/>
            <person name="Chapman S.B."/>
            <person name="Chen Z."/>
            <person name="Freedman E."/>
            <person name="Gellesch M."/>
            <person name="Goldberg J."/>
            <person name="Griggs A."/>
            <person name="Gujja S."/>
            <person name="Heilman E.R."/>
            <person name="Heiman D."/>
            <person name="Hepburn T."/>
            <person name="Howarth C."/>
            <person name="Jen D."/>
            <person name="Larson L."/>
            <person name="Mehta T."/>
            <person name="Neiman D."/>
            <person name="Pearson M."/>
            <person name="Roberts A."/>
            <person name="Saif S."/>
            <person name="Shea T."/>
            <person name="Shenoy N."/>
            <person name="Sisk P."/>
            <person name="Stolte C."/>
            <person name="Sykes S."/>
            <person name="Walk T."/>
            <person name="White J."/>
            <person name="Yandava C."/>
            <person name="Haas B."/>
            <person name="Nusbaum C."/>
            <person name="Birren B."/>
        </authorList>
    </citation>
    <scope>NUCLEOTIDE SEQUENCE</scope>
    <source>
        <strain evidence="2">R3-111a-1</strain>
    </source>
</reference>
<gene>
    <name evidence="3" type="primary">20350085</name>
    <name evidence="2" type="ORF">GGTG_09627</name>
</gene>
<evidence type="ECO:0000313" key="3">
    <source>
        <dbReference type="EnsemblFungi" id="EJT72771"/>
    </source>
</evidence>
<dbReference type="Proteomes" id="UP000006039">
    <property type="component" value="Unassembled WGS sequence"/>
</dbReference>
<feature type="region of interest" description="Disordered" evidence="1">
    <location>
        <begin position="1"/>
        <end position="57"/>
    </location>
</feature>
<proteinExistence type="predicted"/>